<evidence type="ECO:0000256" key="1">
    <source>
        <dbReference type="SAM" id="Phobius"/>
    </source>
</evidence>
<protein>
    <submittedName>
        <fullName evidence="3">PH domain-containing protein</fullName>
    </submittedName>
</protein>
<reference evidence="3 4" key="1">
    <citation type="submission" date="2020-08" db="EMBL/GenBank/DDBJ databases">
        <title>A Genomic Blueprint of the Chicken Gut Microbiome.</title>
        <authorList>
            <person name="Gilroy R."/>
            <person name="Ravi A."/>
            <person name="Getino M."/>
            <person name="Pursley I."/>
            <person name="Horton D.L."/>
            <person name="Alikhan N.-F."/>
            <person name="Baker D."/>
            <person name="Gharbi K."/>
            <person name="Hall N."/>
            <person name="Watson M."/>
            <person name="Adriaenssens E.M."/>
            <person name="Foster-Nyarko E."/>
            <person name="Jarju S."/>
            <person name="Secka A."/>
            <person name="Antonio M."/>
            <person name="Oren A."/>
            <person name="Chaudhuri R."/>
            <person name="La Ragione R.M."/>
            <person name="Hildebrand F."/>
            <person name="Pallen M.J."/>
        </authorList>
    </citation>
    <scope>NUCLEOTIDE SEQUENCE [LARGE SCALE GENOMIC DNA]</scope>
    <source>
        <strain evidence="3 4">Sa1BUA1</strain>
    </source>
</reference>
<gene>
    <name evidence="3" type="ORF">H9624_09305</name>
</gene>
<dbReference type="Pfam" id="PF10756">
    <property type="entry name" value="bPH_6"/>
    <property type="match status" value="1"/>
</dbReference>
<keyword evidence="1" id="KW-0472">Membrane</keyword>
<keyword evidence="4" id="KW-1185">Reference proteome</keyword>
<feature type="transmembrane region" description="Helical" evidence="1">
    <location>
        <begin position="43"/>
        <end position="61"/>
    </location>
</feature>
<keyword evidence="1" id="KW-0812">Transmembrane</keyword>
<proteinExistence type="predicted"/>
<name>A0ABR8Z2P0_9MICO</name>
<keyword evidence="1" id="KW-1133">Transmembrane helix</keyword>
<sequence>MDGRVEWRVFSPRQRRARQAFLVVMLVLFAVSFTFDIDGATRVVWALLVLSSLGMVVTGRAGTVADTDGVEVCDGLRTRRVPWAAVEDVRAVRSQWEDPKVEIHLTDGATRTLPSVGADAVSQLEQLRATGMG</sequence>
<organism evidence="3 4">
    <name type="scientific">Oceanitalea stevensii</name>
    <dbReference type="NCBI Taxonomy" id="2763072"/>
    <lineage>
        <taxon>Bacteria</taxon>
        <taxon>Bacillati</taxon>
        <taxon>Actinomycetota</taxon>
        <taxon>Actinomycetes</taxon>
        <taxon>Micrococcales</taxon>
        <taxon>Bogoriellaceae</taxon>
        <taxon>Georgenia</taxon>
    </lineage>
</organism>
<evidence type="ECO:0000313" key="4">
    <source>
        <dbReference type="Proteomes" id="UP000661894"/>
    </source>
</evidence>
<comment type="caution">
    <text evidence="3">The sequence shown here is derived from an EMBL/GenBank/DDBJ whole genome shotgun (WGS) entry which is preliminary data.</text>
</comment>
<dbReference type="EMBL" id="JACSPO010000004">
    <property type="protein sequence ID" value="MBD8062520.1"/>
    <property type="molecule type" value="Genomic_DNA"/>
</dbReference>
<accession>A0ABR8Z2P0</accession>
<evidence type="ECO:0000259" key="2">
    <source>
        <dbReference type="Pfam" id="PF10756"/>
    </source>
</evidence>
<evidence type="ECO:0000313" key="3">
    <source>
        <dbReference type="EMBL" id="MBD8062520.1"/>
    </source>
</evidence>
<dbReference type="InterPro" id="IPR019692">
    <property type="entry name" value="CFP-6_PH"/>
</dbReference>
<feature type="domain" description="Low molecular weight protein antigen 6 PH" evidence="2">
    <location>
        <begin position="60"/>
        <end position="121"/>
    </location>
</feature>
<dbReference type="Proteomes" id="UP000661894">
    <property type="component" value="Unassembled WGS sequence"/>
</dbReference>
<feature type="transmembrane region" description="Helical" evidence="1">
    <location>
        <begin position="20"/>
        <end position="37"/>
    </location>
</feature>